<accession>A0A975SYV7</accession>
<sequence>MPWWLLRSSAPRTATTYAVGWLAVLGVAVAGRPEGDFAVAQDLEGIAFLVVGLGLVAVALAGITGGRGSGT</sequence>
<keyword evidence="1" id="KW-0472">Membrane</keyword>
<keyword evidence="1" id="KW-1133">Transmembrane helix</keyword>
<dbReference type="RefSeq" id="WP_216940008.1">
    <property type="nucleotide sequence ID" value="NZ_CP077062.1"/>
</dbReference>
<dbReference type="AlphaFoldDB" id="A0A975SYV7"/>
<evidence type="ECO:0000313" key="3">
    <source>
        <dbReference type="Proteomes" id="UP000683575"/>
    </source>
</evidence>
<proteinExistence type="predicted"/>
<evidence type="ECO:0000256" key="1">
    <source>
        <dbReference type="SAM" id="Phobius"/>
    </source>
</evidence>
<dbReference type="EMBL" id="CP077062">
    <property type="protein sequence ID" value="QWZ08518.1"/>
    <property type="molecule type" value="Genomic_DNA"/>
</dbReference>
<protein>
    <submittedName>
        <fullName evidence="2">Uncharacterized protein</fullName>
    </submittedName>
</protein>
<feature type="transmembrane region" description="Helical" evidence="1">
    <location>
        <begin position="46"/>
        <end position="66"/>
    </location>
</feature>
<reference evidence="2" key="1">
    <citation type="submission" date="2021-06" db="EMBL/GenBank/DDBJ databases">
        <title>Complete genome sequence of Nocardioides sp. G188.</title>
        <authorList>
            <person name="Im W.-T."/>
        </authorList>
    </citation>
    <scope>NUCLEOTIDE SEQUENCE</scope>
    <source>
        <strain evidence="2">G188</strain>
    </source>
</reference>
<dbReference type="Proteomes" id="UP000683575">
    <property type="component" value="Chromosome"/>
</dbReference>
<keyword evidence="1" id="KW-0812">Transmembrane</keyword>
<keyword evidence="3" id="KW-1185">Reference proteome</keyword>
<evidence type="ECO:0000313" key="2">
    <source>
        <dbReference type="EMBL" id="QWZ08518.1"/>
    </source>
</evidence>
<name>A0A975SYV7_9ACTN</name>
<gene>
    <name evidence="2" type="ORF">KRR39_01190</name>
</gene>
<organism evidence="2 3">
    <name type="scientific">Nocardioides panacis</name>
    <dbReference type="NCBI Taxonomy" id="2849501"/>
    <lineage>
        <taxon>Bacteria</taxon>
        <taxon>Bacillati</taxon>
        <taxon>Actinomycetota</taxon>
        <taxon>Actinomycetes</taxon>
        <taxon>Propionibacteriales</taxon>
        <taxon>Nocardioidaceae</taxon>
        <taxon>Nocardioides</taxon>
    </lineage>
</organism>
<dbReference type="KEGG" id="nps:KRR39_01190"/>